<keyword evidence="7" id="KW-0862">Zinc</keyword>
<keyword evidence="5" id="KW-0997">Cell inner membrane</keyword>
<evidence type="ECO:0000256" key="3">
    <source>
        <dbReference type="ARBA" id="ARBA00022448"/>
    </source>
</evidence>
<reference evidence="13 14" key="1">
    <citation type="submission" date="2021-02" db="EMBL/GenBank/DDBJ databases">
        <title>De Novo genome assembly of isolated myxobacteria.</title>
        <authorList>
            <person name="Stevens D.C."/>
        </authorList>
    </citation>
    <scope>NUCLEOTIDE SEQUENCE [LARGE SCALE GENOMIC DNA]</scope>
    <source>
        <strain evidence="14">SCPEA02</strain>
    </source>
</reference>
<dbReference type="EMBL" id="CP071090">
    <property type="protein sequence ID" value="QSQ25360.1"/>
    <property type="molecule type" value="Genomic_DNA"/>
</dbReference>
<evidence type="ECO:0000256" key="2">
    <source>
        <dbReference type="ARBA" id="ARBA00009765"/>
    </source>
</evidence>
<dbReference type="PANTHER" id="PTHR46494:SF3">
    <property type="entry name" value="ZINC TRANSPORT PROTEIN ZNTB"/>
    <property type="match status" value="1"/>
</dbReference>
<evidence type="ECO:0000313" key="14">
    <source>
        <dbReference type="Proteomes" id="UP000662747"/>
    </source>
</evidence>
<evidence type="ECO:0000256" key="4">
    <source>
        <dbReference type="ARBA" id="ARBA00022475"/>
    </source>
</evidence>
<evidence type="ECO:0000256" key="9">
    <source>
        <dbReference type="ARBA" id="ARBA00023065"/>
    </source>
</evidence>
<dbReference type="InterPro" id="IPR002523">
    <property type="entry name" value="MgTranspt_CorA/ZnTranspt_ZntB"/>
</dbReference>
<keyword evidence="6 12" id="KW-0812">Transmembrane</keyword>
<accession>A0ABX7P4E0</accession>
<evidence type="ECO:0000256" key="7">
    <source>
        <dbReference type="ARBA" id="ARBA00022833"/>
    </source>
</evidence>
<evidence type="ECO:0000256" key="1">
    <source>
        <dbReference type="ARBA" id="ARBA00004651"/>
    </source>
</evidence>
<dbReference type="Pfam" id="PF01544">
    <property type="entry name" value="CorA"/>
    <property type="match status" value="1"/>
</dbReference>
<protein>
    <recommendedName>
        <fullName evidence="15">Magnesium transporter</fullName>
    </recommendedName>
</protein>
<keyword evidence="14" id="KW-1185">Reference proteome</keyword>
<dbReference type="InterPro" id="IPR045863">
    <property type="entry name" value="CorA_TM1_TM2"/>
</dbReference>
<evidence type="ECO:0000256" key="11">
    <source>
        <dbReference type="SAM" id="Coils"/>
    </source>
</evidence>
<name>A0ABX7P4E0_9BACT</name>
<dbReference type="SUPFAM" id="SSF143865">
    <property type="entry name" value="CorA soluble domain-like"/>
    <property type="match status" value="1"/>
</dbReference>
<evidence type="ECO:0000256" key="10">
    <source>
        <dbReference type="ARBA" id="ARBA00023136"/>
    </source>
</evidence>
<dbReference type="InterPro" id="IPR045861">
    <property type="entry name" value="CorA_cytoplasmic_dom"/>
</dbReference>
<evidence type="ECO:0000256" key="6">
    <source>
        <dbReference type="ARBA" id="ARBA00022692"/>
    </source>
</evidence>
<sequence>MDERSGAFAFLLDGKGGGRPMSLSQVQEWTPGDGPLWVHLPPDLPELARVLEEVCHMPAPVREQMLADTARVLVEATSEDEVVVLLFEPDLPRIKTPRRQLRAWTSPRRCVTVADSGQAGIVELRRKVEQGRGPRSAAVLETLGASALARTALELAGLNDLLVDLEAHVEERKNRGEEVADELRRVRRALVDHRRFISLARDALLRLDLTDVGWVKVQARELSRLADRAGRLLRELDALADRARLLHEQLRARQDAKTQRTLYLLTVISGVFLPVSFITGLLGVNIGGIPGTNWGGSFAVLCVLLVGLAVAEWRALRRRELV</sequence>
<evidence type="ECO:0008006" key="15">
    <source>
        <dbReference type="Google" id="ProtNLM"/>
    </source>
</evidence>
<keyword evidence="3" id="KW-0813">Transport</keyword>
<comment type="similarity">
    <text evidence="2">Belongs to the CorA metal ion transporter (MIT) (TC 1.A.35) family.</text>
</comment>
<keyword evidence="10 12" id="KW-0472">Membrane</keyword>
<evidence type="ECO:0000256" key="12">
    <source>
        <dbReference type="SAM" id="Phobius"/>
    </source>
</evidence>
<feature type="transmembrane region" description="Helical" evidence="12">
    <location>
        <begin position="294"/>
        <end position="316"/>
    </location>
</feature>
<keyword evidence="8 12" id="KW-1133">Transmembrane helix</keyword>
<gene>
    <name evidence="13" type="ORF">JY651_10715</name>
</gene>
<keyword evidence="9" id="KW-0406">Ion transport</keyword>
<proteinExistence type="inferred from homology"/>
<dbReference type="Gene3D" id="3.30.460.20">
    <property type="entry name" value="CorA soluble domain-like"/>
    <property type="match status" value="1"/>
</dbReference>
<dbReference type="PANTHER" id="PTHR46494">
    <property type="entry name" value="CORA FAMILY METAL ION TRANSPORTER (EUROFUNG)"/>
    <property type="match status" value="1"/>
</dbReference>
<evidence type="ECO:0000256" key="5">
    <source>
        <dbReference type="ARBA" id="ARBA00022519"/>
    </source>
</evidence>
<keyword evidence="4" id="KW-1003">Cell membrane</keyword>
<comment type="subcellular location">
    <subcellularLocation>
        <location evidence="1">Cell membrane</location>
        <topology evidence="1">Multi-pass membrane protein</topology>
    </subcellularLocation>
</comment>
<dbReference type="Gene3D" id="1.20.58.340">
    <property type="entry name" value="Magnesium transport protein CorA, transmembrane region"/>
    <property type="match status" value="2"/>
</dbReference>
<keyword evidence="11" id="KW-0175">Coiled coil</keyword>
<dbReference type="SUPFAM" id="SSF144083">
    <property type="entry name" value="Magnesium transport protein CorA, transmembrane region"/>
    <property type="match status" value="1"/>
</dbReference>
<feature type="transmembrane region" description="Helical" evidence="12">
    <location>
        <begin position="261"/>
        <end position="282"/>
    </location>
</feature>
<organism evidence="13 14">
    <name type="scientific">Pyxidicoccus parkwayensis</name>
    <dbReference type="NCBI Taxonomy" id="2813578"/>
    <lineage>
        <taxon>Bacteria</taxon>
        <taxon>Pseudomonadati</taxon>
        <taxon>Myxococcota</taxon>
        <taxon>Myxococcia</taxon>
        <taxon>Myxococcales</taxon>
        <taxon>Cystobacterineae</taxon>
        <taxon>Myxococcaceae</taxon>
        <taxon>Pyxidicoccus</taxon>
    </lineage>
</organism>
<dbReference type="RefSeq" id="WP_206726915.1">
    <property type="nucleotide sequence ID" value="NZ_CP071090.1"/>
</dbReference>
<evidence type="ECO:0000313" key="13">
    <source>
        <dbReference type="EMBL" id="QSQ25360.1"/>
    </source>
</evidence>
<dbReference type="Proteomes" id="UP000662747">
    <property type="component" value="Chromosome"/>
</dbReference>
<feature type="coiled-coil region" evidence="11">
    <location>
        <begin position="222"/>
        <end position="253"/>
    </location>
</feature>
<evidence type="ECO:0000256" key="8">
    <source>
        <dbReference type="ARBA" id="ARBA00022989"/>
    </source>
</evidence>